<dbReference type="PRINTS" id="PR00704">
    <property type="entry name" value="CALPAIN"/>
</dbReference>
<dbReference type="InterPro" id="IPR038765">
    <property type="entry name" value="Papain-like_cys_pep_sf"/>
</dbReference>
<evidence type="ECO:0000259" key="8">
    <source>
        <dbReference type="PROSITE" id="PS50203"/>
    </source>
</evidence>
<evidence type="ECO:0000313" key="9">
    <source>
        <dbReference type="EMBL" id="NUU18052.1"/>
    </source>
</evidence>
<accession>A0A7Y6DYG8</accession>
<dbReference type="EMBL" id="JABMCI010000066">
    <property type="protein sequence ID" value="NUU18052.1"/>
    <property type="molecule type" value="Genomic_DNA"/>
</dbReference>
<organism evidence="9 10">
    <name type="scientific">Cellulomonas humilata</name>
    <dbReference type="NCBI Taxonomy" id="144055"/>
    <lineage>
        <taxon>Bacteria</taxon>
        <taxon>Bacillati</taxon>
        <taxon>Actinomycetota</taxon>
        <taxon>Actinomycetes</taxon>
        <taxon>Micrococcales</taxon>
        <taxon>Cellulomonadaceae</taxon>
        <taxon>Cellulomonas</taxon>
    </lineage>
</organism>
<protein>
    <recommendedName>
        <fullName evidence="8">Calpain catalytic domain-containing protein</fullName>
    </recommendedName>
</protein>
<dbReference type="SMART" id="SM00230">
    <property type="entry name" value="CysPc"/>
    <property type="match status" value="1"/>
</dbReference>
<dbReference type="Proteomes" id="UP000565724">
    <property type="component" value="Unassembled WGS sequence"/>
</dbReference>
<dbReference type="PROSITE" id="PS00139">
    <property type="entry name" value="THIOL_PROTEASE_CYS"/>
    <property type="match status" value="1"/>
</dbReference>
<dbReference type="InterPro" id="IPR000169">
    <property type="entry name" value="Pept_cys_AS"/>
</dbReference>
<feature type="active site" evidence="5">
    <location>
        <position position="269"/>
    </location>
</feature>
<dbReference type="PROSITE" id="PS50203">
    <property type="entry name" value="CALPAIN_CAT"/>
    <property type="match status" value="1"/>
</dbReference>
<evidence type="ECO:0000256" key="7">
    <source>
        <dbReference type="SAM" id="Phobius"/>
    </source>
</evidence>
<dbReference type="GO" id="GO:0006508">
    <property type="term" value="P:proteolysis"/>
    <property type="evidence" value="ECO:0007669"/>
    <property type="project" value="UniProtKB-KW"/>
</dbReference>
<dbReference type="Pfam" id="PF00648">
    <property type="entry name" value="Peptidase_C2"/>
    <property type="match status" value="1"/>
</dbReference>
<evidence type="ECO:0000313" key="10">
    <source>
        <dbReference type="Proteomes" id="UP000565724"/>
    </source>
</evidence>
<comment type="similarity">
    <text evidence="1">Belongs to the peptidase C2 family.</text>
</comment>
<keyword evidence="7" id="KW-1133">Transmembrane helix</keyword>
<feature type="region of interest" description="Disordered" evidence="6">
    <location>
        <begin position="65"/>
        <end position="116"/>
    </location>
</feature>
<dbReference type="RefSeq" id="WP_175348001.1">
    <property type="nucleotide sequence ID" value="NZ_JABMCI010000066.1"/>
</dbReference>
<evidence type="ECO:0000256" key="6">
    <source>
        <dbReference type="SAM" id="MobiDB-lite"/>
    </source>
</evidence>
<comment type="caution">
    <text evidence="9">The sequence shown here is derived from an EMBL/GenBank/DDBJ whole genome shotgun (WGS) entry which is preliminary data.</text>
</comment>
<dbReference type="PANTHER" id="PTHR10183:SF379">
    <property type="entry name" value="CALPAIN-5"/>
    <property type="match status" value="1"/>
</dbReference>
<dbReference type="InterPro" id="IPR022684">
    <property type="entry name" value="Calpain_cysteine_protease"/>
</dbReference>
<dbReference type="PANTHER" id="PTHR10183">
    <property type="entry name" value="CALPAIN"/>
    <property type="match status" value="1"/>
</dbReference>
<gene>
    <name evidence="9" type="ORF">HP550_12420</name>
</gene>
<keyword evidence="2 5" id="KW-0645">Protease</keyword>
<feature type="active site" evidence="5">
    <location>
        <position position="448"/>
    </location>
</feature>
<feature type="transmembrane region" description="Helical" evidence="7">
    <location>
        <begin position="21"/>
        <end position="42"/>
    </location>
</feature>
<dbReference type="GO" id="GO:0004198">
    <property type="term" value="F:calcium-dependent cysteine-type endopeptidase activity"/>
    <property type="evidence" value="ECO:0007669"/>
    <property type="project" value="InterPro"/>
</dbReference>
<keyword evidence="3 5" id="KW-0378">Hydrolase</keyword>
<dbReference type="InterPro" id="IPR001300">
    <property type="entry name" value="Peptidase_C2_calpain_cat"/>
</dbReference>
<feature type="active site" evidence="5">
    <location>
        <position position="430"/>
    </location>
</feature>
<keyword evidence="4 5" id="KW-0788">Thiol protease</keyword>
<evidence type="ECO:0000256" key="1">
    <source>
        <dbReference type="ARBA" id="ARBA00007623"/>
    </source>
</evidence>
<dbReference type="AlphaFoldDB" id="A0A7Y6DYG8"/>
<dbReference type="SUPFAM" id="SSF54001">
    <property type="entry name" value="Cysteine proteinases"/>
    <property type="match status" value="1"/>
</dbReference>
<name>A0A7Y6DYG8_9CELL</name>
<evidence type="ECO:0000256" key="3">
    <source>
        <dbReference type="ARBA" id="ARBA00022801"/>
    </source>
</evidence>
<reference evidence="9 10" key="1">
    <citation type="submission" date="2020-05" db="EMBL/GenBank/DDBJ databases">
        <title>Genome Sequencing of Type Strains.</title>
        <authorList>
            <person name="Lemaire J.F."/>
            <person name="Inderbitzin P."/>
            <person name="Gregorio O.A."/>
            <person name="Collins S.B."/>
            <person name="Wespe N."/>
            <person name="Knight-Connoni V."/>
        </authorList>
    </citation>
    <scope>NUCLEOTIDE SEQUENCE [LARGE SCALE GENOMIC DNA]</scope>
    <source>
        <strain evidence="9 10">ATCC 25174</strain>
    </source>
</reference>
<feature type="domain" description="Calpain catalytic" evidence="8">
    <location>
        <begin position="235"/>
        <end position="453"/>
    </location>
</feature>
<evidence type="ECO:0000256" key="5">
    <source>
        <dbReference type="PROSITE-ProRule" id="PRU00239"/>
    </source>
</evidence>
<evidence type="ECO:0000256" key="2">
    <source>
        <dbReference type="ARBA" id="ARBA00022670"/>
    </source>
</evidence>
<proteinExistence type="inferred from homology"/>
<keyword evidence="10" id="KW-1185">Reference proteome</keyword>
<keyword evidence="7" id="KW-0472">Membrane</keyword>
<evidence type="ECO:0000256" key="4">
    <source>
        <dbReference type="ARBA" id="ARBA00022807"/>
    </source>
</evidence>
<sequence length="478" mass="50061">MITRGRRRGAPGPGDRGAGTLEYLGIVVVAALLVGALVTAFVRADIGTVLACELRSIVDQSGTCGGADVPTTYDADGEDDGVSAVGDQPTRIDDGPATDTGGGDTVYDTATPTTDTVDQDAVDDALDDIRDALDGGFFGVRGGDLDDAKDALDGLNGAEIDALIASMSDDELRHWINELEDGWVGGGWDREQRRELWELIVSKASKATLDRLAGLTDEIQPSFDDVGGDGARDDPESVANTADYDEVNHQLVVGGIKPMDIAQGAIGDCWYMASLMAVVQADPSVIGGAITQNANGTYTVRLYDDGKPVYITVTPDMVVRDDNPAFSYQSPQELADGTQGYELWPLVMEKALALHWGDYAAIEGDSPGLGLEVVTGQSSSSSSLDDAPSVSELSSLLDGGGAVTLASFGEGDDLPDTYGNASDGGLVTGHAYYVKSVDPKKGTVTVVNPWGSAYAPITLSYAEFQDSFSTIYTNEVNP</sequence>
<feature type="region of interest" description="Disordered" evidence="6">
    <location>
        <begin position="373"/>
        <end position="392"/>
    </location>
</feature>
<feature type="compositionally biased region" description="Low complexity" evidence="6">
    <location>
        <begin position="95"/>
        <end position="116"/>
    </location>
</feature>
<keyword evidence="7" id="KW-0812">Transmembrane</keyword>